<name>A0AAU7NYR4_9GAMM</name>
<evidence type="ECO:0000256" key="4">
    <source>
        <dbReference type="ARBA" id="ARBA00051114"/>
    </source>
</evidence>
<dbReference type="GO" id="GO:0071111">
    <property type="term" value="F:cyclic-guanylate-specific phosphodiesterase activity"/>
    <property type="evidence" value="ECO:0007669"/>
    <property type="project" value="UniProtKB-EC"/>
</dbReference>
<keyword evidence="3" id="KW-0973">c-di-GMP</keyword>
<dbReference type="PROSITE" id="PS50112">
    <property type="entry name" value="PAS"/>
    <property type="match status" value="2"/>
</dbReference>
<dbReference type="SUPFAM" id="SSF53850">
    <property type="entry name" value="Periplasmic binding protein-like II"/>
    <property type="match status" value="1"/>
</dbReference>
<dbReference type="Gene3D" id="3.30.450.40">
    <property type="match status" value="1"/>
</dbReference>
<dbReference type="InterPro" id="IPR000160">
    <property type="entry name" value="GGDEF_dom"/>
</dbReference>
<dbReference type="GO" id="GO:0071732">
    <property type="term" value="P:cellular response to nitric oxide"/>
    <property type="evidence" value="ECO:0007669"/>
    <property type="project" value="UniProtKB-ARBA"/>
</dbReference>
<evidence type="ECO:0000259" key="7">
    <source>
        <dbReference type="PROSITE" id="PS50112"/>
    </source>
</evidence>
<evidence type="ECO:0000256" key="1">
    <source>
        <dbReference type="ARBA" id="ARBA00001946"/>
    </source>
</evidence>
<dbReference type="InterPro" id="IPR001610">
    <property type="entry name" value="PAC"/>
</dbReference>
<dbReference type="NCBIfam" id="TIGR00229">
    <property type="entry name" value="sensory_box"/>
    <property type="match status" value="2"/>
</dbReference>
<reference evidence="11 12" key="1">
    <citation type="journal article" date="2024" name="Microbiology">
        <title>Methylomarinum rosea sp. nov., a novel halophilic methanotrophic bacterium from the hypersaline Lake Elton.</title>
        <authorList>
            <person name="Suleimanov R.Z."/>
            <person name="Oshkin I.Y."/>
            <person name="Danilova O.V."/>
            <person name="Suzina N.E."/>
            <person name="Dedysh S.N."/>
        </authorList>
    </citation>
    <scope>NUCLEOTIDE SEQUENCE [LARGE SCALE GENOMIC DNA]</scope>
    <source>
        <strain evidence="11 12">Ch1-1</strain>
    </source>
</reference>
<dbReference type="SMART" id="SM00052">
    <property type="entry name" value="EAL"/>
    <property type="match status" value="1"/>
</dbReference>
<dbReference type="InterPro" id="IPR029016">
    <property type="entry name" value="GAF-like_dom_sf"/>
</dbReference>
<dbReference type="InterPro" id="IPR035919">
    <property type="entry name" value="EAL_sf"/>
</dbReference>
<evidence type="ECO:0000256" key="2">
    <source>
        <dbReference type="ARBA" id="ARBA00012282"/>
    </source>
</evidence>
<evidence type="ECO:0000256" key="3">
    <source>
        <dbReference type="ARBA" id="ARBA00022636"/>
    </source>
</evidence>
<feature type="domain" description="PAC" evidence="8">
    <location>
        <begin position="769"/>
        <end position="821"/>
    </location>
</feature>
<dbReference type="InterPro" id="IPR035965">
    <property type="entry name" value="PAS-like_dom_sf"/>
</dbReference>
<gene>
    <name evidence="11" type="ORF">Q9L42_008415</name>
</gene>
<evidence type="ECO:0000259" key="8">
    <source>
        <dbReference type="PROSITE" id="PS50113"/>
    </source>
</evidence>
<feature type="chain" id="PRO_5043436938" description="cyclic-guanylate-specific phosphodiesterase" evidence="6">
    <location>
        <begin position="46"/>
        <end position="1255"/>
    </location>
</feature>
<dbReference type="Pfam" id="PF09084">
    <property type="entry name" value="NMT1"/>
    <property type="match status" value="1"/>
</dbReference>
<dbReference type="InterPro" id="IPR003018">
    <property type="entry name" value="GAF"/>
</dbReference>
<dbReference type="PROSITE" id="PS50887">
    <property type="entry name" value="GGDEF"/>
    <property type="match status" value="1"/>
</dbReference>
<evidence type="ECO:0000313" key="12">
    <source>
        <dbReference type="Proteomes" id="UP001225378"/>
    </source>
</evidence>
<dbReference type="InterPro" id="IPR001633">
    <property type="entry name" value="EAL_dom"/>
</dbReference>
<keyword evidence="6" id="KW-0732">Signal</keyword>
<dbReference type="CDD" id="cd00130">
    <property type="entry name" value="PAS"/>
    <property type="match status" value="2"/>
</dbReference>
<feature type="domain" description="EAL" evidence="9">
    <location>
        <begin position="994"/>
        <end position="1248"/>
    </location>
</feature>
<evidence type="ECO:0000313" key="11">
    <source>
        <dbReference type="EMBL" id="XBS22132.1"/>
    </source>
</evidence>
<keyword evidence="5" id="KW-1133">Transmembrane helix</keyword>
<feature type="transmembrane region" description="Helical" evidence="5">
    <location>
        <begin position="356"/>
        <end position="375"/>
    </location>
</feature>
<dbReference type="InterPro" id="IPR000700">
    <property type="entry name" value="PAS-assoc_C"/>
</dbReference>
<dbReference type="Pfam" id="PF00563">
    <property type="entry name" value="EAL"/>
    <property type="match status" value="1"/>
</dbReference>
<dbReference type="FunFam" id="3.30.70.270:FF:000001">
    <property type="entry name" value="Diguanylate cyclase domain protein"/>
    <property type="match status" value="1"/>
</dbReference>
<dbReference type="PROSITE" id="PS50883">
    <property type="entry name" value="EAL"/>
    <property type="match status" value="1"/>
</dbReference>
<dbReference type="Pfam" id="PF13185">
    <property type="entry name" value="GAF_2"/>
    <property type="match status" value="1"/>
</dbReference>
<keyword evidence="5" id="KW-0472">Membrane</keyword>
<dbReference type="AlphaFoldDB" id="A0AAU7NYR4"/>
<comment type="catalytic activity">
    <reaction evidence="4">
        <text>3',3'-c-di-GMP + H2O = 5'-phosphoguanylyl(3'-&gt;5')guanosine + H(+)</text>
        <dbReference type="Rhea" id="RHEA:24902"/>
        <dbReference type="ChEBI" id="CHEBI:15377"/>
        <dbReference type="ChEBI" id="CHEBI:15378"/>
        <dbReference type="ChEBI" id="CHEBI:58754"/>
        <dbReference type="ChEBI" id="CHEBI:58805"/>
        <dbReference type="EC" id="3.1.4.52"/>
    </reaction>
    <physiologicalReaction direction="left-to-right" evidence="4">
        <dbReference type="Rhea" id="RHEA:24903"/>
    </physiologicalReaction>
</comment>
<dbReference type="InterPro" id="IPR000014">
    <property type="entry name" value="PAS"/>
</dbReference>
<dbReference type="Gene3D" id="3.40.190.10">
    <property type="entry name" value="Periplasmic binding protein-like II"/>
    <property type="match status" value="2"/>
</dbReference>
<keyword evidence="5" id="KW-0812">Transmembrane</keyword>
<dbReference type="Pfam" id="PF00990">
    <property type="entry name" value="GGDEF"/>
    <property type="match status" value="1"/>
</dbReference>
<dbReference type="InterPro" id="IPR043128">
    <property type="entry name" value="Rev_trsase/Diguanyl_cyclase"/>
</dbReference>
<dbReference type="RefSeq" id="WP_349432618.1">
    <property type="nucleotide sequence ID" value="NZ_CP157743.1"/>
</dbReference>
<feature type="domain" description="PAS" evidence="7">
    <location>
        <begin position="394"/>
        <end position="437"/>
    </location>
</feature>
<feature type="domain" description="GGDEF" evidence="10">
    <location>
        <begin position="853"/>
        <end position="985"/>
    </location>
</feature>
<evidence type="ECO:0000259" key="9">
    <source>
        <dbReference type="PROSITE" id="PS50883"/>
    </source>
</evidence>
<accession>A0AAU7NYR4</accession>
<dbReference type="KEGG" id="mech:Q9L42_008415"/>
<dbReference type="CDD" id="cd01948">
    <property type="entry name" value="EAL"/>
    <property type="match status" value="1"/>
</dbReference>
<dbReference type="SUPFAM" id="SSF55073">
    <property type="entry name" value="Nucleotide cyclase"/>
    <property type="match status" value="1"/>
</dbReference>
<dbReference type="SUPFAM" id="SSF141868">
    <property type="entry name" value="EAL domain-like"/>
    <property type="match status" value="1"/>
</dbReference>
<dbReference type="SMART" id="SM00091">
    <property type="entry name" value="PAS"/>
    <property type="match status" value="2"/>
</dbReference>
<dbReference type="SMART" id="SM00267">
    <property type="entry name" value="GGDEF"/>
    <property type="match status" value="1"/>
</dbReference>
<feature type="domain" description="PAC" evidence="8">
    <location>
        <begin position="468"/>
        <end position="518"/>
    </location>
</feature>
<dbReference type="Gene3D" id="3.30.450.20">
    <property type="entry name" value="PAS domain"/>
    <property type="match status" value="2"/>
</dbReference>
<comment type="cofactor">
    <cofactor evidence="1">
        <name>Mg(2+)</name>
        <dbReference type="ChEBI" id="CHEBI:18420"/>
    </cofactor>
</comment>
<keyword evidence="12" id="KW-1185">Reference proteome</keyword>
<dbReference type="FunFam" id="3.20.20.450:FF:000001">
    <property type="entry name" value="Cyclic di-GMP phosphodiesterase yahA"/>
    <property type="match status" value="1"/>
</dbReference>
<feature type="signal peptide" evidence="6">
    <location>
        <begin position="1"/>
        <end position="45"/>
    </location>
</feature>
<organism evidence="11 12">
    <name type="scientific">Methylomarinum roseum</name>
    <dbReference type="NCBI Taxonomy" id="3067653"/>
    <lineage>
        <taxon>Bacteria</taxon>
        <taxon>Pseudomonadati</taxon>
        <taxon>Pseudomonadota</taxon>
        <taxon>Gammaproteobacteria</taxon>
        <taxon>Methylococcales</taxon>
        <taxon>Methylococcaceae</taxon>
        <taxon>Methylomarinum</taxon>
    </lineage>
</organism>
<dbReference type="EMBL" id="CP157743">
    <property type="protein sequence ID" value="XBS22132.1"/>
    <property type="molecule type" value="Genomic_DNA"/>
</dbReference>
<dbReference type="InterPro" id="IPR015168">
    <property type="entry name" value="SsuA/THI5"/>
</dbReference>
<dbReference type="Pfam" id="PF13426">
    <property type="entry name" value="PAS_9"/>
    <property type="match status" value="2"/>
</dbReference>
<dbReference type="PANTHER" id="PTHR44757:SF2">
    <property type="entry name" value="BIOFILM ARCHITECTURE MAINTENANCE PROTEIN MBAA"/>
    <property type="match status" value="1"/>
</dbReference>
<dbReference type="InterPro" id="IPR029787">
    <property type="entry name" value="Nucleotide_cyclase"/>
</dbReference>
<dbReference type="EC" id="3.1.4.52" evidence="2"/>
<dbReference type="InterPro" id="IPR052155">
    <property type="entry name" value="Biofilm_reg_signaling"/>
</dbReference>
<evidence type="ECO:0000256" key="6">
    <source>
        <dbReference type="SAM" id="SignalP"/>
    </source>
</evidence>
<dbReference type="SUPFAM" id="SSF55785">
    <property type="entry name" value="PYP-like sensor domain (PAS domain)"/>
    <property type="match status" value="2"/>
</dbReference>
<dbReference type="Gene3D" id="3.30.70.270">
    <property type="match status" value="1"/>
</dbReference>
<protein>
    <recommendedName>
        <fullName evidence="2">cyclic-guanylate-specific phosphodiesterase</fullName>
        <ecNumber evidence="2">3.1.4.52</ecNumber>
    </recommendedName>
</protein>
<evidence type="ECO:0000259" key="10">
    <source>
        <dbReference type="PROSITE" id="PS50887"/>
    </source>
</evidence>
<proteinExistence type="predicted"/>
<sequence>MAGVGVHANIVLKQVIGRLNGCLSAKKIHRLLLAFLLLNMGCVDANPQKQQSAPEKVTVQLRYFHQFQFAGFYAAIAQGYYRDAGLEVDLVQPSLASNSIDQVLLGNAQYGQTQVDLLYYRLHGKPLVALAPIFQHSPSVLLVRKDSGIRSPHDLKGKRVMLELGDHATSIIAMLKQEGVQLEDLDIVKQSYGVEELLSRQVDAVGVYLTNRPFELKQRGVGYHILNPLNYGIDFYGDTLYTTEEEIKRHPDRVRRFRAATLRGWRYAMAHPDEIIDLLIEQYGVNKSREHLQFEAAAIRRLIMPDLIEIGHANPRRWRRMADILVSQGLAPQDGGLNGFIYRQPEPWYRKYPAEYYYGALALLTIALIGALYYWRLSRALKVQIAARQQAEADSLRLGDILEHSLNEIYIFDAETLLFIQVNDAARKNLGYSMEELTALTPLDLKPDFMPAQLTRMTEMLKAGLGKVVFETVHKRKDGSLYPVEVDLQYYNDERQPFFYALINDVTERKVYDEKIKRMTHLYQTLHQVNHAILTISNEDELFQEICRITVEFGHLELAWIGVVSEQESIVPVAVVGERQEYTRQISISVNAELPEGQGPTAKAYHSGNIVVCNDFLHDPTTAPWHEQGSQHQWASSCAIPISRQRDVYAVLNVYTSLVDYFDEEIVQLFVEMKNDLNFALDAYDREITRRRAEEDLKLAAKVFQQSRDAILISDQNNAIICVNRAFTEITGFSEAEVLGQNPHILSSGRHDRDFYRQMWQMINENNYWQGEIWNRRKNGELFPEWMTISGVKDSRQNITHYIGIFSDITEYKESEARIEHLAHYDPLTDLPNRILFKAYVDHELTVSERQHQPFALLFLDLDHFQNINDSLGHSVGDQLLLKVSERLKQALREEDAVARLGGDEFNVLLPNTDFRGAAHVADNMIHIIAQPIEIDQYQLHVRASIGISLYPENGEDYETLSKNADTAMFQCKQKGRNQFAFFTEAMQQAAMRRMEIEHDLRQAMEKSQLQVYYQPQVDAGNGKIIGAEALLRWHHPEWGMVSPAEFIPVAEECGLILPIGGWVLEQAVAQAANWQRAGFKPICIAVNLSMAQFKENTLYQTIRDSLERHQLSPHYLELELTESIAMHNAEYAVDILRRLKGLGIQLAIDDFGTGYSSLSYLQRFALDKLKIDRSFIKNMMANKDSENIVDSIIGLAKSLRLRTIAEGVENDPQLRLLQQKHCDELQGFYLSKPVTAEKFAELMAKDNLRQQEAG</sequence>
<dbReference type="NCBIfam" id="TIGR00254">
    <property type="entry name" value="GGDEF"/>
    <property type="match status" value="1"/>
</dbReference>
<evidence type="ECO:0000256" key="5">
    <source>
        <dbReference type="SAM" id="Phobius"/>
    </source>
</evidence>
<dbReference type="SMART" id="SM00086">
    <property type="entry name" value="PAC"/>
    <property type="match status" value="2"/>
</dbReference>
<dbReference type="Gene3D" id="3.20.20.450">
    <property type="entry name" value="EAL domain"/>
    <property type="match status" value="1"/>
</dbReference>
<dbReference type="Proteomes" id="UP001225378">
    <property type="component" value="Chromosome"/>
</dbReference>
<dbReference type="SUPFAM" id="SSF55781">
    <property type="entry name" value="GAF domain-like"/>
    <property type="match status" value="1"/>
</dbReference>
<dbReference type="PANTHER" id="PTHR44757">
    <property type="entry name" value="DIGUANYLATE CYCLASE DGCP"/>
    <property type="match status" value="1"/>
</dbReference>
<dbReference type="CDD" id="cd01949">
    <property type="entry name" value="GGDEF"/>
    <property type="match status" value="1"/>
</dbReference>
<dbReference type="PROSITE" id="PS50113">
    <property type="entry name" value="PAC"/>
    <property type="match status" value="2"/>
</dbReference>
<feature type="domain" description="PAS" evidence="7">
    <location>
        <begin position="696"/>
        <end position="742"/>
    </location>
</feature>